<dbReference type="AlphaFoldDB" id="A0A1L7XUT1"/>
<organism evidence="2 3">
    <name type="scientific">Phialocephala subalpina</name>
    <dbReference type="NCBI Taxonomy" id="576137"/>
    <lineage>
        <taxon>Eukaryota</taxon>
        <taxon>Fungi</taxon>
        <taxon>Dikarya</taxon>
        <taxon>Ascomycota</taxon>
        <taxon>Pezizomycotina</taxon>
        <taxon>Leotiomycetes</taxon>
        <taxon>Helotiales</taxon>
        <taxon>Mollisiaceae</taxon>
        <taxon>Phialocephala</taxon>
        <taxon>Phialocephala fortinii species complex</taxon>
    </lineage>
</organism>
<evidence type="ECO:0000256" key="1">
    <source>
        <dbReference type="SAM" id="MobiDB-lite"/>
    </source>
</evidence>
<reference evidence="2 3" key="1">
    <citation type="submission" date="2016-03" db="EMBL/GenBank/DDBJ databases">
        <authorList>
            <person name="Ploux O."/>
        </authorList>
    </citation>
    <scope>NUCLEOTIDE SEQUENCE [LARGE SCALE GENOMIC DNA]</scope>
    <source>
        <strain evidence="2 3">UAMH 11012</strain>
    </source>
</reference>
<accession>A0A1L7XUT1</accession>
<proteinExistence type="predicted"/>
<feature type="region of interest" description="Disordered" evidence="1">
    <location>
        <begin position="245"/>
        <end position="267"/>
    </location>
</feature>
<dbReference type="Proteomes" id="UP000184330">
    <property type="component" value="Unassembled WGS sequence"/>
</dbReference>
<feature type="region of interest" description="Disordered" evidence="1">
    <location>
        <begin position="170"/>
        <end position="226"/>
    </location>
</feature>
<sequence length="267" mass="29244">MDIHDTPNMTNEATRERSGATITDDFENGQGIFCFVEEDFFGNTAPSPSGADVTGYPKSFSSLPSPSNATLEYLPLSCPVSDPIFWRCPFFGLGTDELLFSIDDYPLMPPDLNFWARPDMTVLAPVDIDVRQRLSGDIPDLAYQWAFSATINPLPELSWTDTPISDHGFNFTTPTFSPHDNTNVGKTPFSIPSQESSPTPLSSQPSPRSRSSSISTDSTSPPSTPIICIWDQCGEAFKSHAAYNTKDTTPSLSNARTALADKRQRNS</sequence>
<dbReference type="EMBL" id="FJOG01000059">
    <property type="protein sequence ID" value="CZR68773.1"/>
    <property type="molecule type" value="Genomic_DNA"/>
</dbReference>
<keyword evidence="3" id="KW-1185">Reference proteome</keyword>
<feature type="compositionally biased region" description="Polar residues" evidence="1">
    <location>
        <begin position="245"/>
        <end position="256"/>
    </location>
</feature>
<evidence type="ECO:0000313" key="2">
    <source>
        <dbReference type="EMBL" id="CZR68773.1"/>
    </source>
</evidence>
<gene>
    <name evidence="2" type="ORF">PAC_18672</name>
</gene>
<feature type="compositionally biased region" description="Low complexity" evidence="1">
    <location>
        <begin position="192"/>
        <end position="221"/>
    </location>
</feature>
<evidence type="ECO:0000313" key="3">
    <source>
        <dbReference type="Proteomes" id="UP000184330"/>
    </source>
</evidence>
<feature type="compositionally biased region" description="Polar residues" evidence="1">
    <location>
        <begin position="170"/>
        <end position="185"/>
    </location>
</feature>
<feature type="region of interest" description="Disordered" evidence="1">
    <location>
        <begin position="1"/>
        <end position="23"/>
    </location>
</feature>
<protein>
    <submittedName>
        <fullName evidence="2">Uncharacterized protein</fullName>
    </submittedName>
</protein>
<name>A0A1L7XUT1_9HELO</name>